<protein>
    <submittedName>
        <fullName evidence="1">Phosphoglycerate mutase</fullName>
    </submittedName>
</protein>
<reference evidence="1 2" key="2">
    <citation type="submission" date="2020-08" db="EMBL/GenBank/DDBJ databases">
        <authorList>
            <person name="Ueki A."/>
            <person name="Tonouchi A."/>
        </authorList>
    </citation>
    <scope>NUCLEOTIDE SEQUENCE [LARGE SCALE GENOMIC DNA]</scope>
    <source>
        <strain evidence="1 2">CTTW</strain>
    </source>
</reference>
<reference evidence="1 2" key="1">
    <citation type="submission" date="2020-08" db="EMBL/GenBank/DDBJ databases">
        <title>Draft genome sequencing of an Anaerocolumna strain isolated from anoxic soil subjected to BSD treatment.</title>
        <authorList>
            <person name="Uek A."/>
            <person name="Tonouchi A."/>
        </authorList>
    </citation>
    <scope>NUCLEOTIDE SEQUENCE [LARGE SCALE GENOMIC DNA]</scope>
    <source>
        <strain evidence="1 2">CTTW</strain>
    </source>
</reference>
<dbReference type="KEGG" id="acht:bsdcttw_10810"/>
<evidence type="ECO:0000313" key="1">
    <source>
        <dbReference type="EMBL" id="BCJ98040.1"/>
    </source>
</evidence>
<keyword evidence="2" id="KW-1185">Reference proteome</keyword>
<dbReference type="PANTHER" id="PTHR48100">
    <property type="entry name" value="BROAD-SPECIFICITY PHOSPHATASE YOR283W-RELATED"/>
    <property type="match status" value="1"/>
</dbReference>
<dbReference type="PANTHER" id="PTHR48100:SF59">
    <property type="entry name" value="ADENOSYLCOBALAMIN_ALPHA-RIBAZOLE PHOSPHATASE"/>
    <property type="match status" value="1"/>
</dbReference>
<dbReference type="InterPro" id="IPR050275">
    <property type="entry name" value="PGM_Phosphatase"/>
</dbReference>
<dbReference type="Pfam" id="PF00300">
    <property type="entry name" value="His_Phos_1"/>
    <property type="match status" value="1"/>
</dbReference>
<dbReference type="SMART" id="SM00855">
    <property type="entry name" value="PGAM"/>
    <property type="match status" value="1"/>
</dbReference>
<dbReference type="InterPro" id="IPR029033">
    <property type="entry name" value="His_PPase_superfam"/>
</dbReference>
<dbReference type="Proteomes" id="UP000515703">
    <property type="component" value="Chromosome"/>
</dbReference>
<accession>A0A7I8DI62</accession>
<dbReference type="EMBL" id="AP023368">
    <property type="protein sequence ID" value="BCJ98040.1"/>
    <property type="molecule type" value="Genomic_DNA"/>
</dbReference>
<dbReference type="GO" id="GO:0005737">
    <property type="term" value="C:cytoplasm"/>
    <property type="evidence" value="ECO:0007669"/>
    <property type="project" value="TreeGrafter"/>
</dbReference>
<sequence>MKLIMVRHGEPNYRPCEERNFIGQGMELAPLSVMGIEQAKNVAKSRFFDNAEIILASPYPRALQTASYIAIETKLDVIVEMDLREWQPDLTFQYKSHKEASNAYKDYRLNNGLYPANEKKNWETAQQVLNRATECLKSYSSRYSKFIVVAHGELIRCLAGGDAVDYCGVVEFDFN</sequence>
<dbReference type="CDD" id="cd07040">
    <property type="entry name" value="HP"/>
    <property type="match status" value="1"/>
</dbReference>
<dbReference type="Gene3D" id="3.40.50.1240">
    <property type="entry name" value="Phosphoglycerate mutase-like"/>
    <property type="match status" value="1"/>
</dbReference>
<evidence type="ECO:0000313" key="2">
    <source>
        <dbReference type="Proteomes" id="UP000515703"/>
    </source>
</evidence>
<proteinExistence type="predicted"/>
<dbReference type="RefSeq" id="WP_185258398.1">
    <property type="nucleotide sequence ID" value="NZ_AP023368.1"/>
</dbReference>
<gene>
    <name evidence="1" type="ORF">bsdcttw_10810</name>
</gene>
<dbReference type="SUPFAM" id="SSF53254">
    <property type="entry name" value="Phosphoglycerate mutase-like"/>
    <property type="match status" value="1"/>
</dbReference>
<dbReference type="GO" id="GO:0016791">
    <property type="term" value="F:phosphatase activity"/>
    <property type="evidence" value="ECO:0007669"/>
    <property type="project" value="TreeGrafter"/>
</dbReference>
<dbReference type="InterPro" id="IPR013078">
    <property type="entry name" value="His_Pase_superF_clade-1"/>
</dbReference>
<organism evidence="1 2">
    <name type="scientific">Anaerocolumna chitinilytica</name>
    <dbReference type="NCBI Taxonomy" id="1727145"/>
    <lineage>
        <taxon>Bacteria</taxon>
        <taxon>Bacillati</taxon>
        <taxon>Bacillota</taxon>
        <taxon>Clostridia</taxon>
        <taxon>Lachnospirales</taxon>
        <taxon>Lachnospiraceae</taxon>
        <taxon>Anaerocolumna</taxon>
    </lineage>
</organism>
<dbReference type="AlphaFoldDB" id="A0A7I8DI62"/>
<name>A0A7I8DI62_9FIRM</name>